<protein>
    <submittedName>
        <fullName evidence="1">Uncharacterized protein</fullName>
    </submittedName>
</protein>
<name>A0ACB8Z481_ARCLA</name>
<sequence>MMMMGCFYTFGLQTNLKLGPISKTFTRLLTKETRRHQGEANDETRTLKSPRVSPLKLNMANLAKLEFLALDITGKNYLSWVLDAEIHLDAKGLGKTIKEGNQETTQDRAKVMIFLRHHLHEALKTEYLTIKDPLILWENLRDRYDHQRTVILPKARYEWVHLRFQDFKSVSEYNSTMFRITSQLTLCGEKINDEEMLEKTFSTFHASNMLLQQQYRERGFKKYCDLISCLLVAKQNNELLMKNHETRPTGTTPFPEANAATYNDQNRIRGRGHGRGRGRGKDRGHGRGRGRGSGRGGYPGVQFNTPKLHTHEKKNAYEKKEKPTSSTCNRCSMENHWARTCRTAKHLVELYQKSLKNERKEAEVNYTYEQNESPDGPEDHNKATHLDVGDFIINE</sequence>
<evidence type="ECO:0000313" key="1">
    <source>
        <dbReference type="EMBL" id="KAI3692363.1"/>
    </source>
</evidence>
<keyword evidence="2" id="KW-1185">Reference proteome</keyword>
<gene>
    <name evidence="1" type="ORF">L6452_32177</name>
</gene>
<proteinExistence type="predicted"/>
<dbReference type="Proteomes" id="UP001055879">
    <property type="component" value="Linkage Group LG11"/>
</dbReference>
<dbReference type="EMBL" id="CM042057">
    <property type="protein sequence ID" value="KAI3692363.1"/>
    <property type="molecule type" value="Genomic_DNA"/>
</dbReference>
<reference evidence="1 2" key="2">
    <citation type="journal article" date="2022" name="Mol. Ecol. Resour.">
        <title>The genomes of chicory, endive, great burdock and yacon provide insights into Asteraceae paleo-polyploidization history and plant inulin production.</title>
        <authorList>
            <person name="Fan W."/>
            <person name="Wang S."/>
            <person name="Wang H."/>
            <person name="Wang A."/>
            <person name="Jiang F."/>
            <person name="Liu H."/>
            <person name="Zhao H."/>
            <person name="Xu D."/>
            <person name="Zhang Y."/>
        </authorList>
    </citation>
    <scope>NUCLEOTIDE SEQUENCE [LARGE SCALE GENOMIC DNA]</scope>
    <source>
        <strain evidence="2">cv. Niubang</strain>
    </source>
</reference>
<comment type="caution">
    <text evidence="1">The sequence shown here is derived from an EMBL/GenBank/DDBJ whole genome shotgun (WGS) entry which is preliminary data.</text>
</comment>
<reference evidence="2" key="1">
    <citation type="journal article" date="2022" name="Mol. Ecol. Resour.">
        <title>The genomes of chicory, endive, great burdock and yacon provide insights into Asteraceae palaeo-polyploidization history and plant inulin production.</title>
        <authorList>
            <person name="Fan W."/>
            <person name="Wang S."/>
            <person name="Wang H."/>
            <person name="Wang A."/>
            <person name="Jiang F."/>
            <person name="Liu H."/>
            <person name="Zhao H."/>
            <person name="Xu D."/>
            <person name="Zhang Y."/>
        </authorList>
    </citation>
    <scope>NUCLEOTIDE SEQUENCE [LARGE SCALE GENOMIC DNA]</scope>
    <source>
        <strain evidence="2">cv. Niubang</strain>
    </source>
</reference>
<accession>A0ACB8Z481</accession>
<organism evidence="1 2">
    <name type="scientific">Arctium lappa</name>
    <name type="common">Greater burdock</name>
    <name type="synonym">Lappa major</name>
    <dbReference type="NCBI Taxonomy" id="4217"/>
    <lineage>
        <taxon>Eukaryota</taxon>
        <taxon>Viridiplantae</taxon>
        <taxon>Streptophyta</taxon>
        <taxon>Embryophyta</taxon>
        <taxon>Tracheophyta</taxon>
        <taxon>Spermatophyta</taxon>
        <taxon>Magnoliopsida</taxon>
        <taxon>eudicotyledons</taxon>
        <taxon>Gunneridae</taxon>
        <taxon>Pentapetalae</taxon>
        <taxon>asterids</taxon>
        <taxon>campanulids</taxon>
        <taxon>Asterales</taxon>
        <taxon>Asteraceae</taxon>
        <taxon>Carduoideae</taxon>
        <taxon>Cardueae</taxon>
        <taxon>Arctiinae</taxon>
        <taxon>Arctium</taxon>
    </lineage>
</organism>
<evidence type="ECO:0000313" key="2">
    <source>
        <dbReference type="Proteomes" id="UP001055879"/>
    </source>
</evidence>